<evidence type="ECO:0000313" key="2">
    <source>
        <dbReference type="Proteomes" id="UP000828251"/>
    </source>
</evidence>
<dbReference type="PANTHER" id="PTHR11697">
    <property type="entry name" value="GENERAL TRANSCRIPTION FACTOR 2-RELATED ZINC FINGER PROTEIN"/>
    <property type="match status" value="1"/>
</dbReference>
<protein>
    <submittedName>
        <fullName evidence="1">Uncharacterized protein</fullName>
    </submittedName>
</protein>
<dbReference type="OrthoDB" id="785612at2759"/>
<reference evidence="1 2" key="1">
    <citation type="journal article" date="2021" name="Plant Biotechnol. J.">
        <title>Multi-omics assisted identification of the key and species-specific regulatory components of drought-tolerant mechanisms in Gossypium stocksii.</title>
        <authorList>
            <person name="Yu D."/>
            <person name="Ke L."/>
            <person name="Zhang D."/>
            <person name="Wu Y."/>
            <person name="Sun Y."/>
            <person name="Mei J."/>
            <person name="Sun J."/>
            <person name="Sun Y."/>
        </authorList>
    </citation>
    <scope>NUCLEOTIDE SEQUENCE [LARGE SCALE GENOMIC DNA]</scope>
    <source>
        <strain evidence="2">cv. E1</strain>
        <tissue evidence="1">Leaf</tissue>
    </source>
</reference>
<dbReference type="EMBL" id="JAIQCV010000002">
    <property type="protein sequence ID" value="KAH1122384.1"/>
    <property type="molecule type" value="Genomic_DNA"/>
</dbReference>
<dbReference type="AlphaFoldDB" id="A0A9D3WD41"/>
<accession>A0A9D3WD41</accession>
<keyword evidence="2" id="KW-1185">Reference proteome</keyword>
<gene>
    <name evidence="1" type="ORF">J1N35_005544</name>
</gene>
<dbReference type="Proteomes" id="UP000828251">
    <property type="component" value="Unassembled WGS sequence"/>
</dbReference>
<evidence type="ECO:0000313" key="1">
    <source>
        <dbReference type="EMBL" id="KAH1122384.1"/>
    </source>
</evidence>
<comment type="caution">
    <text evidence="1">The sequence shown here is derived from an EMBL/GenBank/DDBJ whole genome shotgun (WGS) entry which is preliminary data.</text>
</comment>
<dbReference type="PANTHER" id="PTHR11697:SF230">
    <property type="entry name" value="ZINC FINGER, MYM DOMAIN CONTAINING 1"/>
    <property type="match status" value="1"/>
</dbReference>
<organism evidence="1 2">
    <name type="scientific">Gossypium stocksii</name>
    <dbReference type="NCBI Taxonomy" id="47602"/>
    <lineage>
        <taxon>Eukaryota</taxon>
        <taxon>Viridiplantae</taxon>
        <taxon>Streptophyta</taxon>
        <taxon>Embryophyta</taxon>
        <taxon>Tracheophyta</taxon>
        <taxon>Spermatophyta</taxon>
        <taxon>Magnoliopsida</taxon>
        <taxon>eudicotyledons</taxon>
        <taxon>Gunneridae</taxon>
        <taxon>Pentapetalae</taxon>
        <taxon>rosids</taxon>
        <taxon>malvids</taxon>
        <taxon>Malvales</taxon>
        <taxon>Malvaceae</taxon>
        <taxon>Malvoideae</taxon>
        <taxon>Gossypium</taxon>
    </lineage>
</organism>
<proteinExistence type="predicted"/>
<dbReference type="InterPro" id="IPR055298">
    <property type="entry name" value="AtLOH3-like"/>
</dbReference>
<name>A0A9D3WD41_9ROSI</name>
<feature type="non-terminal residue" evidence="1">
    <location>
        <position position="99"/>
    </location>
</feature>
<sequence>MHPNKRHDQLRDIKASHIAELIDCDIIKFDNLTQRSEADGIYDAMTFIEFVFILHFMNEMLGIIDDLFQALQFKSQDILNMMQLVSSTKTLLQKFREHV</sequence>